<dbReference type="STRING" id="1052260.SAMN05660199_02859"/>
<keyword evidence="1" id="KW-0732">Signal</keyword>
<feature type="domain" description="ABC-type glycine betaine transport system substrate-binding" evidence="2">
    <location>
        <begin position="135"/>
        <end position="329"/>
    </location>
</feature>
<dbReference type="GO" id="GO:0043190">
    <property type="term" value="C:ATP-binding cassette (ABC) transporter complex"/>
    <property type="evidence" value="ECO:0007669"/>
    <property type="project" value="InterPro"/>
</dbReference>
<organism evidence="3 4">
    <name type="scientific">Klenkia soli</name>
    <dbReference type="NCBI Taxonomy" id="1052260"/>
    <lineage>
        <taxon>Bacteria</taxon>
        <taxon>Bacillati</taxon>
        <taxon>Actinomycetota</taxon>
        <taxon>Actinomycetes</taxon>
        <taxon>Geodermatophilales</taxon>
        <taxon>Geodermatophilaceae</taxon>
        <taxon>Klenkia</taxon>
    </lineage>
</organism>
<dbReference type="SUPFAM" id="SSF53850">
    <property type="entry name" value="Periplasmic binding protein-like II"/>
    <property type="match status" value="2"/>
</dbReference>
<feature type="domain" description="ABC-type glycine betaine transport system substrate-binding" evidence="2">
    <location>
        <begin position="51"/>
        <end position="121"/>
    </location>
</feature>
<dbReference type="EMBL" id="FNIR01000008">
    <property type="protein sequence ID" value="SDO92282.1"/>
    <property type="molecule type" value="Genomic_DNA"/>
</dbReference>
<evidence type="ECO:0000259" key="2">
    <source>
        <dbReference type="Pfam" id="PF04069"/>
    </source>
</evidence>
<dbReference type="RefSeq" id="WP_091246337.1">
    <property type="nucleotide sequence ID" value="NZ_FNIR01000008.1"/>
</dbReference>
<dbReference type="OrthoDB" id="9781705at2"/>
<protein>
    <submittedName>
        <fullName evidence="3">Osmoprotectant transport system substrate-binding protein</fullName>
    </submittedName>
</protein>
<dbReference type="AlphaFoldDB" id="A0A1H0NHQ2"/>
<reference evidence="4" key="1">
    <citation type="submission" date="2016-10" db="EMBL/GenBank/DDBJ databases">
        <authorList>
            <person name="Varghese N."/>
            <person name="Submissions S."/>
        </authorList>
    </citation>
    <scope>NUCLEOTIDE SEQUENCE [LARGE SCALE GENOMIC DNA]</scope>
    <source>
        <strain evidence="4">DSM 45843</strain>
    </source>
</reference>
<evidence type="ECO:0000313" key="4">
    <source>
        <dbReference type="Proteomes" id="UP000199088"/>
    </source>
</evidence>
<dbReference type="GO" id="GO:0022857">
    <property type="term" value="F:transmembrane transporter activity"/>
    <property type="evidence" value="ECO:0007669"/>
    <property type="project" value="InterPro"/>
</dbReference>
<proteinExistence type="predicted"/>
<feature type="signal peptide" evidence="1">
    <location>
        <begin position="1"/>
        <end position="21"/>
    </location>
</feature>
<evidence type="ECO:0000313" key="3">
    <source>
        <dbReference type="EMBL" id="SDO92282.1"/>
    </source>
</evidence>
<dbReference type="Pfam" id="PF04069">
    <property type="entry name" value="OpuAC"/>
    <property type="match status" value="2"/>
</dbReference>
<keyword evidence="4" id="KW-1185">Reference proteome</keyword>
<dbReference type="InterPro" id="IPR007210">
    <property type="entry name" value="ABC_Gly_betaine_transp_sub-bd"/>
</dbReference>
<name>A0A1H0NHQ2_9ACTN</name>
<dbReference type="Gene3D" id="3.40.190.10">
    <property type="entry name" value="Periplasmic binding protein-like II"/>
    <property type="match status" value="2"/>
</dbReference>
<sequence>MRTSARILTTTFAVATVLATAACGESGSSGTSSGGGGEASGEACAPVAGDQLVVLEDDKGLQAVDNIIPAINTAYSEANPGVLDVLSSISTVLTTEDLVAMNSGVDIERKSAEDVAAAYVSDNDLGADATAGSGQVVVGAASFTESQILANVYADTLTAAGYTATVQTVGQRETYLPALERGEFDVFPEYVGTLTEYLDGDPDKAVASSDLDATVEALRPLGSAVGLTFGEPAEAADENAFAITTTLQDQLGGITTLSELAEACSDGSLVLGGTPECPTRPFCQPGLEEVYGLKFAQVNDYDLGAPTNNALKQGEISLALALSTDPVFAQ</sequence>
<accession>A0A1H0NHQ2</accession>
<dbReference type="PROSITE" id="PS51257">
    <property type="entry name" value="PROKAR_LIPOPROTEIN"/>
    <property type="match status" value="1"/>
</dbReference>
<evidence type="ECO:0000256" key="1">
    <source>
        <dbReference type="SAM" id="SignalP"/>
    </source>
</evidence>
<gene>
    <name evidence="3" type="ORF">SAMN05660199_02859</name>
</gene>
<feature type="chain" id="PRO_5011433077" evidence="1">
    <location>
        <begin position="22"/>
        <end position="330"/>
    </location>
</feature>
<dbReference type="Gene3D" id="3.40.190.120">
    <property type="entry name" value="Osmoprotection protein (prox), domain 2"/>
    <property type="match status" value="2"/>
</dbReference>
<dbReference type="Proteomes" id="UP000199088">
    <property type="component" value="Unassembled WGS sequence"/>
</dbReference>